<evidence type="ECO:0000256" key="2">
    <source>
        <dbReference type="SAM" id="SignalP"/>
    </source>
</evidence>
<protein>
    <recommendedName>
        <fullName evidence="5">Lipoprotein</fullName>
    </recommendedName>
</protein>
<evidence type="ECO:0000313" key="3">
    <source>
        <dbReference type="EMBL" id="MDR6723776.1"/>
    </source>
</evidence>
<dbReference type="RefSeq" id="WP_310139305.1">
    <property type="nucleotide sequence ID" value="NZ_JAVDTR010000005.1"/>
</dbReference>
<dbReference type="PROSITE" id="PS51257">
    <property type="entry name" value="PROKAR_LIPOPROTEIN"/>
    <property type="match status" value="1"/>
</dbReference>
<dbReference type="AlphaFoldDB" id="A0AAP5H2I5"/>
<feature type="chain" id="PRO_5043043801" description="Lipoprotein" evidence="2">
    <location>
        <begin position="22"/>
        <end position="308"/>
    </location>
</feature>
<reference evidence="3" key="1">
    <citation type="submission" date="2023-07" db="EMBL/GenBank/DDBJ databases">
        <title>Sorghum-associated microbial communities from plants grown in Nebraska, USA.</title>
        <authorList>
            <person name="Schachtman D."/>
        </authorList>
    </citation>
    <scope>NUCLEOTIDE SEQUENCE</scope>
    <source>
        <strain evidence="3">BE80</strain>
    </source>
</reference>
<comment type="caution">
    <text evidence="3">The sequence shown here is derived from an EMBL/GenBank/DDBJ whole genome shotgun (WGS) entry which is preliminary data.</text>
</comment>
<organism evidence="3 4">
    <name type="scientific">Paenibacillus amylolyticus</name>
    <dbReference type="NCBI Taxonomy" id="1451"/>
    <lineage>
        <taxon>Bacteria</taxon>
        <taxon>Bacillati</taxon>
        <taxon>Bacillota</taxon>
        <taxon>Bacilli</taxon>
        <taxon>Bacillales</taxon>
        <taxon>Paenibacillaceae</taxon>
        <taxon>Paenibacillus</taxon>
    </lineage>
</organism>
<feature type="region of interest" description="Disordered" evidence="1">
    <location>
        <begin position="28"/>
        <end position="99"/>
    </location>
</feature>
<proteinExistence type="predicted"/>
<gene>
    <name evidence="3" type="ORF">J2W91_002238</name>
</gene>
<keyword evidence="2" id="KW-0732">Signal</keyword>
<sequence length="308" mass="32382">MRKQKRWVIIPVTTAVLLALAGCGGQDTNTSAAEQTPSATTGEQVGSGNNSTDSAVSQGNAGGATSNTDTSNGNATTTPGTETAGTKTGSTGTTQHEANISDVVKEVRSQAKMKNVVVPTAFNLEKGKHLGAYVETNTATDFQVNFYATDKALPVNDPSLSSSGGLTPLASYEVKTYKDPDSTGIFPETDLSNIPQEMTVDLGHGIKGMVEGAAGSQYLTWMEGRWTLQIRSVSEDNMNNPGIAKKMVEYLESHTLPAPKDKGFVSVNYPSGGKSVNVVISWKNGQQIHQLKTSLVPNEALGIVASVK</sequence>
<feature type="compositionally biased region" description="Low complexity" evidence="1">
    <location>
        <begin position="72"/>
        <end position="94"/>
    </location>
</feature>
<name>A0AAP5H2I5_PAEAM</name>
<feature type="compositionally biased region" description="Polar residues" evidence="1">
    <location>
        <begin position="28"/>
        <end position="71"/>
    </location>
</feature>
<accession>A0AAP5H2I5</accession>
<dbReference type="EMBL" id="JAVDTR010000005">
    <property type="protein sequence ID" value="MDR6723776.1"/>
    <property type="molecule type" value="Genomic_DNA"/>
</dbReference>
<dbReference type="Proteomes" id="UP001254832">
    <property type="component" value="Unassembled WGS sequence"/>
</dbReference>
<evidence type="ECO:0008006" key="5">
    <source>
        <dbReference type="Google" id="ProtNLM"/>
    </source>
</evidence>
<feature type="signal peptide" evidence="2">
    <location>
        <begin position="1"/>
        <end position="21"/>
    </location>
</feature>
<evidence type="ECO:0000313" key="4">
    <source>
        <dbReference type="Proteomes" id="UP001254832"/>
    </source>
</evidence>
<evidence type="ECO:0000256" key="1">
    <source>
        <dbReference type="SAM" id="MobiDB-lite"/>
    </source>
</evidence>